<dbReference type="EMBL" id="CP050500">
    <property type="protein sequence ID" value="QOP56116.1"/>
    <property type="molecule type" value="Genomic_DNA"/>
</dbReference>
<dbReference type="RefSeq" id="WP_016375957.1">
    <property type="nucleotide sequence ID" value="NZ_CP014985.1"/>
</dbReference>
<name>A0ABD7BV05_LACPA</name>
<sequence>MDNILEVLAIWVSKNFDWNTALLIVLLVLILVWLYKSPDIYRNRVHDDRTADAAQQLQIDSYYRDANGQYIKENLDWWNEFLIDPEKKAHEMSGDEDAPIDQEHINLLNKRMAFIMEFSSARTVKLLSIYMQKTYAGDIDSDGTLVCISYIVASLRADYTGEKALPMDLLQIKFKDYGENEKKYKKISRTIKKETGIDDHLNYRRLK</sequence>
<dbReference type="AlphaFoldDB" id="A0ABD7BV05"/>
<evidence type="ECO:0000313" key="2">
    <source>
        <dbReference type="EMBL" id="QOP56116.1"/>
    </source>
</evidence>
<keyword evidence="1" id="KW-1133">Transmembrane helix</keyword>
<keyword evidence="1" id="KW-0472">Membrane</keyword>
<reference evidence="2 3" key="1">
    <citation type="submission" date="2020-03" db="EMBL/GenBank/DDBJ databases">
        <title>Complete genome sequence of Lactobacillus paracasei strain NFFJ04, isolated from animal feed.</title>
        <authorList>
            <person name="Jung J.Y."/>
        </authorList>
    </citation>
    <scope>NUCLEOTIDE SEQUENCE [LARGE SCALE GENOMIC DNA]</scope>
    <source>
        <strain evidence="2 3">NFFJ04</strain>
    </source>
</reference>
<keyword evidence="1" id="KW-0812">Transmembrane</keyword>
<proteinExistence type="predicted"/>
<evidence type="ECO:0000256" key="1">
    <source>
        <dbReference type="SAM" id="Phobius"/>
    </source>
</evidence>
<feature type="transmembrane region" description="Helical" evidence="1">
    <location>
        <begin position="18"/>
        <end position="35"/>
    </location>
</feature>
<organism evidence="2 3">
    <name type="scientific">Lacticaseibacillus paracasei</name>
    <name type="common">Lactobacillus paracasei</name>
    <dbReference type="NCBI Taxonomy" id="1597"/>
    <lineage>
        <taxon>Bacteria</taxon>
        <taxon>Bacillati</taxon>
        <taxon>Bacillota</taxon>
        <taxon>Bacilli</taxon>
        <taxon>Lactobacillales</taxon>
        <taxon>Lactobacillaceae</taxon>
        <taxon>Lacticaseibacillus</taxon>
    </lineage>
</organism>
<gene>
    <name evidence="2" type="ORF">HCJ88_10200</name>
</gene>
<evidence type="ECO:0000313" key="3">
    <source>
        <dbReference type="Proteomes" id="UP000593972"/>
    </source>
</evidence>
<accession>A0ABD7BV05</accession>
<dbReference type="Proteomes" id="UP000593972">
    <property type="component" value="Chromosome"/>
</dbReference>
<protein>
    <submittedName>
        <fullName evidence="2">Uncharacterized protein</fullName>
    </submittedName>
</protein>